<organism evidence="2 3">
    <name type="scientific">Sarcophilus harrisii</name>
    <name type="common">Tasmanian devil</name>
    <name type="synonym">Sarcophilus laniarius</name>
    <dbReference type="NCBI Taxonomy" id="9305"/>
    <lineage>
        <taxon>Eukaryota</taxon>
        <taxon>Metazoa</taxon>
        <taxon>Chordata</taxon>
        <taxon>Craniata</taxon>
        <taxon>Vertebrata</taxon>
        <taxon>Euteleostomi</taxon>
        <taxon>Mammalia</taxon>
        <taxon>Metatheria</taxon>
        <taxon>Dasyuromorphia</taxon>
        <taxon>Dasyuridae</taxon>
        <taxon>Sarcophilus</taxon>
    </lineage>
</organism>
<sequence length="183" mass="19598">MMPGRRPEPGGPRGAGAKVVPRPRPLQSTSPRPGRLQRYLSNGEFDQLCDFPIFESNFVQVTRFGEVANKVTMGVAATSPALELPDILLLAGPAPDKGGLQLFDEGQEPPSPNPADTPDVRRRCLLLPPPTRSPSPQCSPTSGDANLVFPSPPAARGRAHPPPRDTEGSERNLPRSGTNRITN</sequence>
<reference evidence="2 3" key="1">
    <citation type="journal article" date="2011" name="Proc. Natl. Acad. Sci. U.S.A.">
        <title>Genetic diversity and population structure of the endangered marsupial Sarcophilus harrisii (Tasmanian devil).</title>
        <authorList>
            <person name="Miller W."/>
            <person name="Hayes V.M."/>
            <person name="Ratan A."/>
            <person name="Petersen D.C."/>
            <person name="Wittekindt N.E."/>
            <person name="Miller J."/>
            <person name="Walenz B."/>
            <person name="Knight J."/>
            <person name="Qi J."/>
            <person name="Zhao F."/>
            <person name="Wang Q."/>
            <person name="Bedoya-Reina O.C."/>
            <person name="Katiyar N."/>
            <person name="Tomsho L.P."/>
            <person name="Kasson L.M."/>
            <person name="Hardie R.A."/>
            <person name="Woodbridge P."/>
            <person name="Tindall E.A."/>
            <person name="Bertelsen M.F."/>
            <person name="Dixon D."/>
            <person name="Pyecroft S."/>
            <person name="Helgen K.M."/>
            <person name="Lesk A.M."/>
            <person name="Pringle T.H."/>
            <person name="Patterson N."/>
            <person name="Zhang Y."/>
            <person name="Kreiss A."/>
            <person name="Woods G.M."/>
            <person name="Jones M.E."/>
            <person name="Schuster S.C."/>
        </authorList>
    </citation>
    <scope>NUCLEOTIDE SEQUENCE [LARGE SCALE GENOMIC DNA]</scope>
</reference>
<evidence type="ECO:0000313" key="2">
    <source>
        <dbReference type="Ensembl" id="ENSSHAP00000023254.1"/>
    </source>
</evidence>
<name>A0A7N4UXA7_SARHA</name>
<feature type="region of interest" description="Disordered" evidence="1">
    <location>
        <begin position="91"/>
        <end position="183"/>
    </location>
</feature>
<dbReference type="Ensembl" id="ENSSHAT00000028685.1">
    <property type="protein sequence ID" value="ENSSHAP00000023254.1"/>
    <property type="gene ID" value="ENSSHAG00000021536.1"/>
</dbReference>
<dbReference type="PANTHER" id="PTHR22574">
    <property type="match status" value="1"/>
</dbReference>
<dbReference type="GO" id="GO:0005634">
    <property type="term" value="C:nucleus"/>
    <property type="evidence" value="ECO:0007669"/>
    <property type="project" value="TreeGrafter"/>
</dbReference>
<proteinExistence type="predicted"/>
<reference evidence="2" key="2">
    <citation type="submission" date="2025-08" db="UniProtKB">
        <authorList>
            <consortium name="Ensembl"/>
        </authorList>
    </citation>
    <scope>IDENTIFICATION</scope>
</reference>
<accession>A0A7N4UXA7</accession>
<dbReference type="InParanoid" id="A0A7N4UXA7"/>
<protein>
    <submittedName>
        <fullName evidence="2">Uncharacterized protein</fullName>
    </submittedName>
</protein>
<dbReference type="PANTHER" id="PTHR22574:SF5">
    <property type="entry name" value="GOLGI-ASSOCIATED RAB2 INTERACTOR PROTEIN 5A"/>
    <property type="match status" value="1"/>
</dbReference>
<dbReference type="GeneTree" id="ENSGT00940000162319"/>
<dbReference type="Proteomes" id="UP000007648">
    <property type="component" value="Unassembled WGS sequence"/>
</dbReference>
<keyword evidence="3" id="KW-1185">Reference proteome</keyword>
<reference evidence="2" key="3">
    <citation type="submission" date="2025-09" db="UniProtKB">
        <authorList>
            <consortium name="Ensembl"/>
        </authorList>
    </citation>
    <scope>IDENTIFICATION</scope>
</reference>
<evidence type="ECO:0000313" key="3">
    <source>
        <dbReference type="Proteomes" id="UP000007648"/>
    </source>
</evidence>
<feature type="region of interest" description="Disordered" evidence="1">
    <location>
        <begin position="1"/>
        <end position="37"/>
    </location>
</feature>
<evidence type="ECO:0000256" key="1">
    <source>
        <dbReference type="SAM" id="MobiDB-lite"/>
    </source>
</evidence>
<feature type="compositionally biased region" description="Basic and acidic residues" evidence="1">
    <location>
        <begin position="162"/>
        <end position="173"/>
    </location>
</feature>
<gene>
    <name evidence="2" type="primary">GARIN5A</name>
</gene>
<dbReference type="AlphaFoldDB" id="A0A7N4UXA7"/>